<evidence type="ECO:0000313" key="2">
    <source>
        <dbReference type="Proteomes" id="UP000441399"/>
    </source>
</evidence>
<reference evidence="1 2" key="1">
    <citation type="submission" date="2019-11" db="EMBL/GenBank/DDBJ databases">
        <authorList>
            <person name="Holert J."/>
        </authorList>
    </citation>
    <scope>NUCLEOTIDE SEQUENCE [LARGE SCALE GENOMIC DNA]</scope>
    <source>
        <strain evidence="1">SB11_3</strain>
    </source>
</reference>
<evidence type="ECO:0000313" key="1">
    <source>
        <dbReference type="EMBL" id="CAA0114463.1"/>
    </source>
</evidence>
<sequence>MLVAGSGKQQFCAGRSIVPPGFEPHFLSKLLCKCRAGNNDSVSCCSRHYGALKSNPDGDLACLNR</sequence>
<name>A0A5S9Q8V4_9GAMM</name>
<dbReference type="Proteomes" id="UP000441399">
    <property type="component" value="Unassembled WGS sequence"/>
</dbReference>
<dbReference type="EMBL" id="CACSIO010000023">
    <property type="protein sequence ID" value="CAA0114463.1"/>
    <property type="molecule type" value="Genomic_DNA"/>
</dbReference>
<proteinExistence type="predicted"/>
<protein>
    <submittedName>
        <fullName evidence="1">Uncharacterized protein</fullName>
    </submittedName>
</protein>
<gene>
    <name evidence="1" type="ORF">OPDIPICF_01605</name>
</gene>
<organism evidence="1 2">
    <name type="scientific">BD1-7 clade bacterium</name>
    <dbReference type="NCBI Taxonomy" id="2029982"/>
    <lineage>
        <taxon>Bacteria</taxon>
        <taxon>Pseudomonadati</taxon>
        <taxon>Pseudomonadota</taxon>
        <taxon>Gammaproteobacteria</taxon>
        <taxon>Cellvibrionales</taxon>
        <taxon>Spongiibacteraceae</taxon>
        <taxon>BD1-7 clade</taxon>
    </lineage>
</organism>
<accession>A0A5S9Q8V4</accession>
<dbReference type="AlphaFoldDB" id="A0A5S9Q8V4"/>
<keyword evidence="2" id="KW-1185">Reference proteome</keyword>